<dbReference type="AlphaFoldDB" id="A0A8T2R8P3"/>
<dbReference type="Gene3D" id="1.25.40.10">
    <property type="entry name" value="Tetratricopeptide repeat domain"/>
    <property type="match status" value="2"/>
</dbReference>
<dbReference type="Pfam" id="PF13812">
    <property type="entry name" value="PPR_3"/>
    <property type="match status" value="1"/>
</dbReference>
<comment type="caution">
    <text evidence="3">The sequence shown here is derived from an EMBL/GenBank/DDBJ whole genome shotgun (WGS) entry which is preliminary data.</text>
</comment>
<evidence type="ECO:0000313" key="3">
    <source>
        <dbReference type="EMBL" id="KAH7292267.1"/>
    </source>
</evidence>
<accession>A0A8T2R8P3</accession>
<dbReference type="EMBL" id="CM035434">
    <property type="protein sequence ID" value="KAH7292267.1"/>
    <property type="molecule type" value="Genomic_DNA"/>
</dbReference>
<feature type="repeat" description="PPR" evidence="2">
    <location>
        <begin position="221"/>
        <end position="255"/>
    </location>
</feature>
<dbReference type="NCBIfam" id="TIGR00756">
    <property type="entry name" value="PPR"/>
    <property type="match status" value="3"/>
</dbReference>
<dbReference type="PANTHER" id="PTHR47936:SF3">
    <property type="entry name" value="PENTACOTRIPEPTIDE-REPEAT REGION OF PRORP DOMAIN-CONTAINING PROTEIN"/>
    <property type="match status" value="1"/>
</dbReference>
<gene>
    <name evidence="3" type="ORF">KP509_29G060100</name>
</gene>
<dbReference type="OrthoDB" id="185373at2759"/>
<evidence type="ECO:0000313" key="4">
    <source>
        <dbReference type="Proteomes" id="UP000825935"/>
    </source>
</evidence>
<dbReference type="PROSITE" id="PS51375">
    <property type="entry name" value="PPR"/>
    <property type="match status" value="3"/>
</dbReference>
<dbReference type="Pfam" id="PF13041">
    <property type="entry name" value="PPR_2"/>
    <property type="match status" value="1"/>
</dbReference>
<keyword evidence="1" id="KW-0677">Repeat</keyword>
<feature type="repeat" description="PPR" evidence="2">
    <location>
        <begin position="152"/>
        <end position="186"/>
    </location>
</feature>
<evidence type="ECO:0000256" key="2">
    <source>
        <dbReference type="PROSITE-ProRule" id="PRU00708"/>
    </source>
</evidence>
<dbReference type="InterPro" id="IPR002885">
    <property type="entry name" value="PPR_rpt"/>
</dbReference>
<name>A0A8T2R8P3_CERRI</name>
<keyword evidence="4" id="KW-1185">Reference proteome</keyword>
<dbReference type="InterPro" id="IPR011990">
    <property type="entry name" value="TPR-like_helical_dom_sf"/>
</dbReference>
<evidence type="ECO:0000256" key="1">
    <source>
        <dbReference type="ARBA" id="ARBA00022737"/>
    </source>
</evidence>
<proteinExistence type="predicted"/>
<sequence length="318" mass="35350">MVLFQGEHTDCASELQLWQIMFLALQPSEPIGAAVAAGVQLGFLSGCSPSLFAQRNTSAIPTSQRLANGASSISGSPTLSSATSFSQNQQHTQTTCSVPSLPRKAQTILSIIQEDGCWSSQLEVALAEFGLHLRSWNVLFDWFRHQSNFRHDHYTYNTLIEVLGQAQDFHTIWRTVETMGKEGILLTDTPFNVLIRSYSAADLVRAEKIMDEMLARECTPNRYIYHAFIDAYLKEGDDEKATTVLEDMLQSGCTANSVTFRMMAYGFCKLEKADKALDIFKIMIDTGMDLGSKLHNALIHVLLKNGRATTAILLLQEN</sequence>
<evidence type="ECO:0008006" key="5">
    <source>
        <dbReference type="Google" id="ProtNLM"/>
    </source>
</evidence>
<dbReference type="Proteomes" id="UP000825935">
    <property type="component" value="Chromosome 29"/>
</dbReference>
<dbReference type="PANTHER" id="PTHR47936">
    <property type="entry name" value="PPR_LONG DOMAIN-CONTAINING PROTEIN"/>
    <property type="match status" value="1"/>
</dbReference>
<dbReference type="SUPFAM" id="SSF48452">
    <property type="entry name" value="TPR-like"/>
    <property type="match status" value="1"/>
</dbReference>
<reference evidence="3" key="1">
    <citation type="submission" date="2021-08" db="EMBL/GenBank/DDBJ databases">
        <title>WGS assembly of Ceratopteris richardii.</title>
        <authorList>
            <person name="Marchant D.B."/>
            <person name="Chen G."/>
            <person name="Jenkins J."/>
            <person name="Shu S."/>
            <person name="Leebens-Mack J."/>
            <person name="Grimwood J."/>
            <person name="Schmutz J."/>
            <person name="Soltis P."/>
            <person name="Soltis D."/>
            <person name="Chen Z.-H."/>
        </authorList>
    </citation>
    <scope>NUCLEOTIDE SEQUENCE</scope>
    <source>
        <strain evidence="3">Whitten #5841</strain>
        <tissue evidence="3">Leaf</tissue>
    </source>
</reference>
<feature type="repeat" description="PPR" evidence="2">
    <location>
        <begin position="256"/>
        <end position="290"/>
    </location>
</feature>
<organism evidence="3 4">
    <name type="scientific">Ceratopteris richardii</name>
    <name type="common">Triangle waterfern</name>
    <dbReference type="NCBI Taxonomy" id="49495"/>
    <lineage>
        <taxon>Eukaryota</taxon>
        <taxon>Viridiplantae</taxon>
        <taxon>Streptophyta</taxon>
        <taxon>Embryophyta</taxon>
        <taxon>Tracheophyta</taxon>
        <taxon>Polypodiopsida</taxon>
        <taxon>Polypodiidae</taxon>
        <taxon>Polypodiales</taxon>
        <taxon>Pteridineae</taxon>
        <taxon>Pteridaceae</taxon>
        <taxon>Parkerioideae</taxon>
        <taxon>Ceratopteris</taxon>
    </lineage>
</organism>
<protein>
    <recommendedName>
        <fullName evidence="5">Pentatricopeptide repeat-containing protein</fullName>
    </recommendedName>
</protein>